<keyword evidence="6" id="KW-0949">S-adenosyl-L-methionine</keyword>
<dbReference type="RefSeq" id="WP_093651156.1">
    <property type="nucleotide sequence ID" value="NZ_CTEN01000004.1"/>
</dbReference>
<evidence type="ECO:0000259" key="8">
    <source>
        <dbReference type="Pfam" id="PF00590"/>
    </source>
</evidence>
<dbReference type="GO" id="GO:0030788">
    <property type="term" value="F:precorrin-2 C20-methyltransferase activity"/>
    <property type="evidence" value="ECO:0007669"/>
    <property type="project" value="InterPro"/>
</dbReference>
<dbReference type="EMBL" id="CTEN01000004">
    <property type="protein sequence ID" value="CQR25626.1"/>
    <property type="molecule type" value="Genomic_DNA"/>
</dbReference>
<dbReference type="InterPro" id="IPR012382">
    <property type="entry name" value="CobI/CbiL"/>
</dbReference>
<dbReference type="InterPro" id="IPR035996">
    <property type="entry name" value="4pyrrol_Methylase_sf"/>
</dbReference>
<accession>A0A0E4CTE5</accession>
<reference evidence="10" key="1">
    <citation type="submission" date="2015-03" db="EMBL/GenBank/DDBJ databases">
        <authorList>
            <person name="Urmite Genomes"/>
        </authorList>
    </citation>
    <scope>NUCLEOTIDE SEQUENCE [LARGE SCALE GENOMIC DNA]</scope>
    <source>
        <strain evidence="10">FF10</strain>
    </source>
</reference>
<evidence type="ECO:0000256" key="1">
    <source>
        <dbReference type="ARBA" id="ARBA00004953"/>
    </source>
</evidence>
<evidence type="ECO:0000256" key="2">
    <source>
        <dbReference type="ARBA" id="ARBA00005879"/>
    </source>
</evidence>
<dbReference type="InterPro" id="IPR014776">
    <property type="entry name" value="4pyrrole_Mease_sub2"/>
</dbReference>
<dbReference type="UniPathway" id="UPA00148"/>
<evidence type="ECO:0000256" key="7">
    <source>
        <dbReference type="PIRNR" id="PIRNR036427"/>
    </source>
</evidence>
<keyword evidence="3" id="KW-0169">Cobalamin biosynthesis</keyword>
<dbReference type="NCBIfam" id="NF004059">
    <property type="entry name" value="PRK05576.1-2"/>
    <property type="match status" value="1"/>
</dbReference>
<dbReference type="InterPro" id="IPR000878">
    <property type="entry name" value="4pyrrol_Mease"/>
</dbReference>
<evidence type="ECO:0000256" key="5">
    <source>
        <dbReference type="ARBA" id="ARBA00022679"/>
    </source>
</evidence>
<dbReference type="PIRSF" id="PIRSF036427">
    <property type="entry name" value="Precrrn-2_mtase"/>
    <property type="match status" value="1"/>
</dbReference>
<gene>
    <name evidence="9" type="ORF">BN1356_01968</name>
</gene>
<dbReference type="Proteomes" id="UP000198604">
    <property type="component" value="Unassembled WGS sequence"/>
</dbReference>
<feature type="domain" description="Tetrapyrrole methylase" evidence="8">
    <location>
        <begin position="4"/>
        <end position="210"/>
    </location>
</feature>
<dbReference type="STRING" id="1608583.BN1356_01968"/>
<dbReference type="SUPFAM" id="SSF53790">
    <property type="entry name" value="Tetrapyrrole methylase"/>
    <property type="match status" value="1"/>
</dbReference>
<name>A0A0E4CTE5_9STRE</name>
<evidence type="ECO:0000313" key="9">
    <source>
        <dbReference type="EMBL" id="CQR25626.1"/>
    </source>
</evidence>
<dbReference type="AlphaFoldDB" id="A0A0E4CTE5"/>
<keyword evidence="4 9" id="KW-0489">Methyltransferase</keyword>
<evidence type="ECO:0000256" key="6">
    <source>
        <dbReference type="ARBA" id="ARBA00022691"/>
    </source>
</evidence>
<dbReference type="PANTHER" id="PTHR43467:SF2">
    <property type="entry name" value="COBALT-PRECORRIN-2 C(20)-METHYLTRANSFERASE"/>
    <property type="match status" value="1"/>
</dbReference>
<evidence type="ECO:0000256" key="3">
    <source>
        <dbReference type="ARBA" id="ARBA00022573"/>
    </source>
</evidence>
<evidence type="ECO:0000313" key="10">
    <source>
        <dbReference type="Proteomes" id="UP000198604"/>
    </source>
</evidence>
<organism evidence="9 10">
    <name type="scientific">Streptococcus varani</name>
    <dbReference type="NCBI Taxonomy" id="1608583"/>
    <lineage>
        <taxon>Bacteria</taxon>
        <taxon>Bacillati</taxon>
        <taxon>Bacillota</taxon>
        <taxon>Bacilli</taxon>
        <taxon>Lactobacillales</taxon>
        <taxon>Streptococcaceae</taxon>
        <taxon>Streptococcus</taxon>
    </lineage>
</organism>
<comment type="pathway">
    <text evidence="1">Cofactor biosynthesis; adenosylcobalamin biosynthesis.</text>
</comment>
<keyword evidence="5 9" id="KW-0808">Transferase</keyword>
<dbReference type="Pfam" id="PF00590">
    <property type="entry name" value="TP_methylase"/>
    <property type="match status" value="1"/>
</dbReference>
<dbReference type="NCBIfam" id="TIGR01467">
    <property type="entry name" value="cobI_cbiL"/>
    <property type="match status" value="1"/>
</dbReference>
<sequence length="230" mass="25497">MAIFYGIGIGPGDSELVTVKGSRLLQELDILYTPEAKKHAKSLALAISEPYLSKDLQIKQRHFPMVVDRESKEEKWKDIANEIISDVQHGYNVGFITLGDPMVYSTYSYLIELIGSQIDTQTIPGITSYNSMAASLGIPLVMDEESFAVLPATAEQDKLEAALQIHETLVIMKVANHLDVILPLLAKYDLLDKTYLVSKASTQEQTICHGLTGLSSNEKLSYFTTMLVKK</sequence>
<dbReference type="Gene3D" id="3.40.1010.10">
    <property type="entry name" value="Cobalt-precorrin-4 Transmethylase, Domain 1"/>
    <property type="match status" value="1"/>
</dbReference>
<dbReference type="CDD" id="cd11645">
    <property type="entry name" value="Precorrin_2_C20_MT"/>
    <property type="match status" value="1"/>
</dbReference>
<dbReference type="Gene3D" id="3.30.950.10">
    <property type="entry name" value="Methyltransferase, Cobalt-precorrin-4 Transmethylase, Domain 2"/>
    <property type="match status" value="1"/>
</dbReference>
<dbReference type="GO" id="GO:0009236">
    <property type="term" value="P:cobalamin biosynthetic process"/>
    <property type="evidence" value="ECO:0007669"/>
    <property type="project" value="UniProtKB-UniRule"/>
</dbReference>
<dbReference type="InterPro" id="IPR006364">
    <property type="entry name" value="CobI/CbiL/CobIJ_dom"/>
</dbReference>
<keyword evidence="10" id="KW-1185">Reference proteome</keyword>
<dbReference type="InterPro" id="IPR014777">
    <property type="entry name" value="4pyrrole_Mease_sub1"/>
</dbReference>
<comment type="similarity">
    <text evidence="2 7">Belongs to the precorrin methyltransferase family.</text>
</comment>
<proteinExistence type="inferred from homology"/>
<dbReference type="PANTHER" id="PTHR43467">
    <property type="entry name" value="COBALT-PRECORRIN-2 C(20)-METHYLTRANSFERASE"/>
    <property type="match status" value="1"/>
</dbReference>
<dbReference type="OrthoDB" id="9804789at2"/>
<dbReference type="GO" id="GO:0032259">
    <property type="term" value="P:methylation"/>
    <property type="evidence" value="ECO:0007669"/>
    <property type="project" value="UniProtKB-KW"/>
</dbReference>
<protein>
    <submittedName>
        <fullName evidence="9">Cobalt-precorrin-2 C(20)-methyltransferase</fullName>
    </submittedName>
</protein>
<evidence type="ECO:0000256" key="4">
    <source>
        <dbReference type="ARBA" id="ARBA00022603"/>
    </source>
</evidence>